<evidence type="ECO:0000313" key="1">
    <source>
        <dbReference type="EMBL" id="KAI5681101.1"/>
    </source>
</evidence>
<accession>A0ACC0C8K7</accession>
<proteinExistence type="predicted"/>
<reference evidence="2" key="1">
    <citation type="journal article" date="2023" name="Nat. Plants">
        <title>Single-cell RNA sequencing provides a high-resolution roadmap for understanding the multicellular compartmentation of specialized metabolism.</title>
        <authorList>
            <person name="Sun S."/>
            <person name="Shen X."/>
            <person name="Li Y."/>
            <person name="Li Y."/>
            <person name="Wang S."/>
            <person name="Li R."/>
            <person name="Zhang H."/>
            <person name="Shen G."/>
            <person name="Guo B."/>
            <person name="Wei J."/>
            <person name="Xu J."/>
            <person name="St-Pierre B."/>
            <person name="Chen S."/>
            <person name="Sun C."/>
        </authorList>
    </citation>
    <scope>NUCLEOTIDE SEQUENCE [LARGE SCALE GENOMIC DNA]</scope>
</reference>
<protein>
    <submittedName>
        <fullName evidence="1">Uncharacterized protein</fullName>
    </submittedName>
</protein>
<gene>
    <name evidence="1" type="ORF">M9H77_02328</name>
</gene>
<evidence type="ECO:0000313" key="2">
    <source>
        <dbReference type="Proteomes" id="UP001060085"/>
    </source>
</evidence>
<dbReference type="Proteomes" id="UP001060085">
    <property type="component" value="Linkage Group LG01"/>
</dbReference>
<comment type="caution">
    <text evidence="1">The sequence shown here is derived from an EMBL/GenBank/DDBJ whole genome shotgun (WGS) entry which is preliminary data.</text>
</comment>
<keyword evidence="2" id="KW-1185">Reference proteome</keyword>
<sequence>MDKNIVDDNSSFFGVVYVRGEVVDFNVEEINEVVLLYLLGTSKPVNMGQVIYDSIVQLNFTKEEPFNECLESCQIKIHADDIVVNEIGEKAISRKLDVDTKERAKTKARKPLAQAKETKKQNF</sequence>
<name>A0ACC0C8K7_CATRO</name>
<dbReference type="EMBL" id="CM044701">
    <property type="protein sequence ID" value="KAI5681101.1"/>
    <property type="molecule type" value="Genomic_DNA"/>
</dbReference>
<organism evidence="1 2">
    <name type="scientific">Catharanthus roseus</name>
    <name type="common">Madagascar periwinkle</name>
    <name type="synonym">Vinca rosea</name>
    <dbReference type="NCBI Taxonomy" id="4058"/>
    <lineage>
        <taxon>Eukaryota</taxon>
        <taxon>Viridiplantae</taxon>
        <taxon>Streptophyta</taxon>
        <taxon>Embryophyta</taxon>
        <taxon>Tracheophyta</taxon>
        <taxon>Spermatophyta</taxon>
        <taxon>Magnoliopsida</taxon>
        <taxon>eudicotyledons</taxon>
        <taxon>Gunneridae</taxon>
        <taxon>Pentapetalae</taxon>
        <taxon>asterids</taxon>
        <taxon>lamiids</taxon>
        <taxon>Gentianales</taxon>
        <taxon>Apocynaceae</taxon>
        <taxon>Rauvolfioideae</taxon>
        <taxon>Vinceae</taxon>
        <taxon>Catharanthinae</taxon>
        <taxon>Catharanthus</taxon>
    </lineage>
</organism>